<organism evidence="1 2">
    <name type="scientific">Pontibacillus halophilus JSM 076056 = DSM 19796</name>
    <dbReference type="NCBI Taxonomy" id="1385510"/>
    <lineage>
        <taxon>Bacteria</taxon>
        <taxon>Bacillati</taxon>
        <taxon>Bacillota</taxon>
        <taxon>Bacilli</taxon>
        <taxon>Bacillales</taxon>
        <taxon>Bacillaceae</taxon>
        <taxon>Pontibacillus</taxon>
    </lineage>
</organism>
<keyword evidence="2" id="KW-1185">Reference proteome</keyword>
<comment type="caution">
    <text evidence="1">The sequence shown here is derived from an EMBL/GenBank/DDBJ whole genome shotgun (WGS) entry which is preliminary data.</text>
</comment>
<gene>
    <name evidence="1" type="ORF">N781_15555</name>
</gene>
<protein>
    <submittedName>
        <fullName evidence="1">Uncharacterized protein</fullName>
    </submittedName>
</protein>
<dbReference type="AlphaFoldDB" id="A0A0A5GNH6"/>
<name>A0A0A5GNH6_9BACI</name>
<sequence length="62" mass="7646">MHKHMDTGEKWIQYYPEKKYTQHTKMMTDWDGSFGKWNNNFQKGIADFEKMMDEFEKKMDDS</sequence>
<proteinExistence type="predicted"/>
<reference evidence="1 2" key="1">
    <citation type="submission" date="2013-08" db="EMBL/GenBank/DDBJ databases">
        <authorList>
            <person name="Huang J."/>
            <person name="Wang G."/>
        </authorList>
    </citation>
    <scope>NUCLEOTIDE SEQUENCE [LARGE SCALE GENOMIC DNA]</scope>
    <source>
        <strain evidence="1 2">JSM 076056</strain>
    </source>
</reference>
<evidence type="ECO:0000313" key="2">
    <source>
        <dbReference type="Proteomes" id="UP000030528"/>
    </source>
</evidence>
<accession>A0A0A5GNH6</accession>
<dbReference type="Proteomes" id="UP000030528">
    <property type="component" value="Unassembled WGS sequence"/>
</dbReference>
<evidence type="ECO:0000313" key="1">
    <source>
        <dbReference type="EMBL" id="KGX92725.1"/>
    </source>
</evidence>
<dbReference type="EMBL" id="AVPE01000005">
    <property type="protein sequence ID" value="KGX92725.1"/>
    <property type="molecule type" value="Genomic_DNA"/>
</dbReference>
<dbReference type="STRING" id="1385510.GCA_000425205_01748"/>